<dbReference type="HOGENOM" id="CLU_1636127_0_0_1"/>
<dbReference type="EMBL" id="KB446556">
    <property type="protein sequence ID" value="EME85763.1"/>
    <property type="molecule type" value="Genomic_DNA"/>
</dbReference>
<evidence type="ECO:0000256" key="1">
    <source>
        <dbReference type="SAM" id="MobiDB-lite"/>
    </source>
</evidence>
<proteinExistence type="predicted"/>
<dbReference type="KEGG" id="pfj:MYCFIDRAFT_186249"/>
<dbReference type="Proteomes" id="UP000016932">
    <property type="component" value="Unassembled WGS sequence"/>
</dbReference>
<evidence type="ECO:0000256" key="2">
    <source>
        <dbReference type="SAM" id="SignalP"/>
    </source>
</evidence>
<dbReference type="RefSeq" id="XP_007923262.1">
    <property type="nucleotide sequence ID" value="XM_007925071.1"/>
</dbReference>
<organism evidence="3 4">
    <name type="scientific">Pseudocercospora fijiensis (strain CIRAD86)</name>
    <name type="common">Black leaf streak disease fungus</name>
    <name type="synonym">Mycosphaerella fijiensis</name>
    <dbReference type="NCBI Taxonomy" id="383855"/>
    <lineage>
        <taxon>Eukaryota</taxon>
        <taxon>Fungi</taxon>
        <taxon>Dikarya</taxon>
        <taxon>Ascomycota</taxon>
        <taxon>Pezizomycotina</taxon>
        <taxon>Dothideomycetes</taxon>
        <taxon>Dothideomycetidae</taxon>
        <taxon>Mycosphaerellales</taxon>
        <taxon>Mycosphaerellaceae</taxon>
        <taxon>Pseudocercospora</taxon>
    </lineage>
</organism>
<dbReference type="GeneID" id="19334841"/>
<evidence type="ECO:0000313" key="3">
    <source>
        <dbReference type="EMBL" id="EME85763.1"/>
    </source>
</evidence>
<feature type="compositionally biased region" description="Low complexity" evidence="1">
    <location>
        <begin position="50"/>
        <end position="84"/>
    </location>
</feature>
<evidence type="ECO:0000313" key="4">
    <source>
        <dbReference type="Proteomes" id="UP000016932"/>
    </source>
</evidence>
<dbReference type="AlphaFoldDB" id="M3B935"/>
<feature type="chain" id="PRO_5004031408" evidence="2">
    <location>
        <begin position="19"/>
        <end position="161"/>
    </location>
</feature>
<feature type="signal peptide" evidence="2">
    <location>
        <begin position="1"/>
        <end position="18"/>
    </location>
</feature>
<protein>
    <submittedName>
        <fullName evidence="3">Uncharacterized protein</fullName>
    </submittedName>
</protein>
<name>M3B935_PSEFD</name>
<dbReference type="VEuPathDB" id="FungiDB:MYCFIDRAFT_186249"/>
<sequence length="161" mass="16504">MKSIIFAAITALSCLASAMEGMNGFRMSAMDPHVSPRYKFRIRGENQYFKAPSPSGGPGAPKAPSKSPSGAPGSPGSPKSSPSGGCEGSTCGAGYKLTCKGGKPSCSLNNLVAACKAQGGAYMNTYTDKNGNECCNHCDGSPSCGKELKQAQETKHPCGKK</sequence>
<accession>M3B935</accession>
<keyword evidence="4" id="KW-1185">Reference proteome</keyword>
<keyword evidence="2" id="KW-0732">Signal</keyword>
<reference evidence="3 4" key="1">
    <citation type="journal article" date="2012" name="PLoS Pathog.">
        <title>Diverse lifestyles and strategies of plant pathogenesis encoded in the genomes of eighteen Dothideomycetes fungi.</title>
        <authorList>
            <person name="Ohm R.A."/>
            <person name="Feau N."/>
            <person name="Henrissat B."/>
            <person name="Schoch C.L."/>
            <person name="Horwitz B.A."/>
            <person name="Barry K.W."/>
            <person name="Condon B.J."/>
            <person name="Copeland A.C."/>
            <person name="Dhillon B."/>
            <person name="Glaser F."/>
            <person name="Hesse C.N."/>
            <person name="Kosti I."/>
            <person name="LaButti K."/>
            <person name="Lindquist E.A."/>
            <person name="Lucas S."/>
            <person name="Salamov A.A."/>
            <person name="Bradshaw R.E."/>
            <person name="Ciuffetti L."/>
            <person name="Hamelin R.C."/>
            <person name="Kema G.H.J."/>
            <person name="Lawrence C."/>
            <person name="Scott J.A."/>
            <person name="Spatafora J.W."/>
            <person name="Turgeon B.G."/>
            <person name="de Wit P.J.G.M."/>
            <person name="Zhong S."/>
            <person name="Goodwin S.B."/>
            <person name="Grigoriev I.V."/>
        </authorList>
    </citation>
    <scope>NUCLEOTIDE SEQUENCE [LARGE SCALE GENOMIC DNA]</scope>
    <source>
        <strain evidence="3 4">CIRAD86</strain>
    </source>
</reference>
<gene>
    <name evidence="3" type="ORF">MYCFIDRAFT_186249</name>
</gene>
<feature type="region of interest" description="Disordered" evidence="1">
    <location>
        <begin position="49"/>
        <end position="87"/>
    </location>
</feature>